<keyword evidence="6" id="KW-1185">Reference proteome</keyword>
<dbReference type="InterPro" id="IPR007657">
    <property type="entry name" value="Glycosyltransferase_61"/>
</dbReference>
<feature type="domain" description="Glycosyltransferase 61 catalytic" evidence="4">
    <location>
        <begin position="121"/>
        <end position="303"/>
    </location>
</feature>
<accession>A0ABW1S4P9</accession>
<evidence type="ECO:0000256" key="1">
    <source>
        <dbReference type="ARBA" id="ARBA00022676"/>
    </source>
</evidence>
<evidence type="ECO:0000256" key="2">
    <source>
        <dbReference type="ARBA" id="ARBA00022679"/>
    </source>
</evidence>
<comment type="caution">
    <text evidence="5">The sequence shown here is derived from an EMBL/GenBank/DDBJ whole genome shotgun (WGS) entry which is preliminary data.</text>
</comment>
<reference evidence="6" key="1">
    <citation type="journal article" date="2019" name="Int. J. Syst. Evol. Microbiol.">
        <title>The Global Catalogue of Microorganisms (GCM) 10K type strain sequencing project: providing services to taxonomists for standard genome sequencing and annotation.</title>
        <authorList>
            <consortium name="The Broad Institute Genomics Platform"/>
            <consortium name="The Broad Institute Genome Sequencing Center for Infectious Disease"/>
            <person name="Wu L."/>
            <person name="Ma J."/>
        </authorList>
    </citation>
    <scope>NUCLEOTIDE SEQUENCE [LARGE SCALE GENOMIC DNA]</scope>
    <source>
        <strain evidence="6">CGMCC-1.15741</strain>
    </source>
</reference>
<name>A0ABW1S4P9_9PROT</name>
<dbReference type="RefSeq" id="WP_377374335.1">
    <property type="nucleotide sequence ID" value="NZ_JBHSSW010000002.1"/>
</dbReference>
<dbReference type="EMBL" id="JBHSSW010000002">
    <property type="protein sequence ID" value="MFC6196647.1"/>
    <property type="molecule type" value="Genomic_DNA"/>
</dbReference>
<evidence type="ECO:0000313" key="6">
    <source>
        <dbReference type="Proteomes" id="UP001596303"/>
    </source>
</evidence>
<dbReference type="InterPro" id="IPR049625">
    <property type="entry name" value="Glyco_transf_61_cat"/>
</dbReference>
<proteinExistence type="predicted"/>
<dbReference type="Proteomes" id="UP001596303">
    <property type="component" value="Unassembled WGS sequence"/>
</dbReference>
<dbReference type="Pfam" id="PF04577">
    <property type="entry name" value="Glyco_transf_61"/>
    <property type="match status" value="1"/>
</dbReference>
<dbReference type="PANTHER" id="PTHR20961">
    <property type="entry name" value="GLYCOSYLTRANSFERASE"/>
    <property type="match status" value="1"/>
</dbReference>
<evidence type="ECO:0000313" key="5">
    <source>
        <dbReference type="EMBL" id="MFC6196647.1"/>
    </source>
</evidence>
<sequence>MVGEDRKKIYNSPTKIRNTKVEVLKSAQPCPVSIRPTVLSSNPFYARYLNKDQTFKFPAITHVTVKNPILLMPEHIIVIDDTPYFDLSLLKHKDITRFLDLPPVELNMKARLISNNNSGNYAHWSMEILPAAVEFLRRSQRNKSALKNRPYILPPINPNWQHKAGHALGLVSWHHPQIARGVIRTEELEFLSISDHSRDHDTLYPEALTWVAEKIGSVAVRQNHDRQFPEKIFLARRDSNRRVCRNTDALSSALEELGFTEINTTDLDIYEQVMLFRSAEQVVALHGAGLANIMYCRPGTKVVEIQSPSLRTTTFSRLAIQFQLDLAIVQEFNGDEANKNLHQTDWSIGNLPGMISDIKDFLG</sequence>
<organism evidence="5 6">
    <name type="scientific">Ponticaulis profundi</name>
    <dbReference type="NCBI Taxonomy" id="2665222"/>
    <lineage>
        <taxon>Bacteria</taxon>
        <taxon>Pseudomonadati</taxon>
        <taxon>Pseudomonadota</taxon>
        <taxon>Alphaproteobacteria</taxon>
        <taxon>Hyphomonadales</taxon>
        <taxon>Hyphomonadaceae</taxon>
        <taxon>Ponticaulis</taxon>
    </lineage>
</organism>
<gene>
    <name evidence="5" type="ORF">ACFQDM_01080</name>
</gene>
<keyword evidence="3" id="KW-0325">Glycoprotein</keyword>
<keyword evidence="2" id="KW-0808">Transferase</keyword>
<protein>
    <submittedName>
        <fullName evidence="5">Glycosyltransferase family 61 protein</fullName>
    </submittedName>
</protein>
<evidence type="ECO:0000259" key="4">
    <source>
        <dbReference type="Pfam" id="PF04577"/>
    </source>
</evidence>
<evidence type="ECO:0000256" key="3">
    <source>
        <dbReference type="ARBA" id="ARBA00023180"/>
    </source>
</evidence>
<keyword evidence="1" id="KW-0328">Glycosyltransferase</keyword>